<dbReference type="CDD" id="cd01433">
    <property type="entry name" value="Ribosomal_L16_L10e"/>
    <property type="match status" value="1"/>
</dbReference>
<dbReference type="InterPro" id="IPR036920">
    <property type="entry name" value="Ribosomal_uL16_sf"/>
</dbReference>
<evidence type="ECO:0000256" key="2">
    <source>
        <dbReference type="ARBA" id="ARBA00022980"/>
    </source>
</evidence>
<dbReference type="Proteomes" id="UP000593573">
    <property type="component" value="Unassembled WGS sequence"/>
</dbReference>
<reference evidence="5 6" key="1">
    <citation type="journal article" date="2019" name="Genome Biol. Evol.">
        <title>Insights into the evolution of the New World diploid cottons (Gossypium, subgenus Houzingenia) based on genome sequencing.</title>
        <authorList>
            <person name="Grover C.E."/>
            <person name="Arick M.A. 2nd"/>
            <person name="Thrash A."/>
            <person name="Conover J.L."/>
            <person name="Sanders W.S."/>
            <person name="Peterson D.G."/>
            <person name="Frelichowski J.E."/>
            <person name="Scheffler J.A."/>
            <person name="Scheffler B.E."/>
            <person name="Wendel J.F."/>
        </authorList>
    </citation>
    <scope>NUCLEOTIDE SEQUENCE [LARGE SCALE GENOMIC DNA]</scope>
    <source>
        <strain evidence="5">57</strain>
        <tissue evidence="5">Leaf</tissue>
    </source>
</reference>
<sequence>MTWNVRYGGKIWVHIFPDKPVTGRPTETRMGLGKGSFEYW</sequence>
<accession>A0A7J8UIZ5</accession>
<feature type="non-terminal residue" evidence="5">
    <location>
        <position position="40"/>
    </location>
</feature>
<keyword evidence="6" id="KW-1185">Reference proteome</keyword>
<protein>
    <recommendedName>
        <fullName evidence="7">Ribosomal protein L16</fullName>
    </recommendedName>
</protein>
<name>A0A7J8UIZ5_9ROSI</name>
<comment type="caution">
    <text evidence="5">The sequence shown here is derived from an EMBL/GenBank/DDBJ whole genome shotgun (WGS) entry which is preliminary data.</text>
</comment>
<dbReference type="InterPro" id="IPR047873">
    <property type="entry name" value="Ribosomal_uL16"/>
</dbReference>
<dbReference type="GO" id="GO:0019843">
    <property type="term" value="F:rRNA binding"/>
    <property type="evidence" value="ECO:0007669"/>
    <property type="project" value="InterPro"/>
</dbReference>
<keyword evidence="2 4" id="KW-0689">Ribosomal protein</keyword>
<dbReference type="AlphaFoldDB" id="A0A7J8UIZ5"/>
<dbReference type="EMBL" id="JABFAB010000006">
    <property type="protein sequence ID" value="MBA0650219.1"/>
    <property type="molecule type" value="Genomic_DNA"/>
</dbReference>
<dbReference type="InterPro" id="IPR000114">
    <property type="entry name" value="Ribosomal_uL16_bact-type"/>
</dbReference>
<dbReference type="InterPro" id="IPR016180">
    <property type="entry name" value="Ribosomal_uL16_dom"/>
</dbReference>
<dbReference type="GO" id="GO:0005762">
    <property type="term" value="C:mitochondrial large ribosomal subunit"/>
    <property type="evidence" value="ECO:0007669"/>
    <property type="project" value="TreeGrafter"/>
</dbReference>
<dbReference type="PANTHER" id="PTHR12220:SF13">
    <property type="entry name" value="LARGE RIBOSOMAL SUBUNIT PROTEIN UL16M"/>
    <property type="match status" value="1"/>
</dbReference>
<evidence type="ECO:0000256" key="1">
    <source>
        <dbReference type="ARBA" id="ARBA00008931"/>
    </source>
</evidence>
<dbReference type="PROSITE" id="PS00701">
    <property type="entry name" value="RIBOSOMAL_L16_2"/>
    <property type="match status" value="1"/>
</dbReference>
<keyword evidence="3 4" id="KW-0687">Ribonucleoprotein</keyword>
<dbReference type="InterPro" id="IPR020798">
    <property type="entry name" value="Ribosomal_uL16_CS"/>
</dbReference>
<evidence type="ECO:0000313" key="5">
    <source>
        <dbReference type="EMBL" id="MBA0650219.1"/>
    </source>
</evidence>
<evidence type="ECO:0000256" key="3">
    <source>
        <dbReference type="ARBA" id="ARBA00023274"/>
    </source>
</evidence>
<evidence type="ECO:0000256" key="4">
    <source>
        <dbReference type="RuleBase" id="RU004413"/>
    </source>
</evidence>
<evidence type="ECO:0008006" key="7">
    <source>
        <dbReference type="Google" id="ProtNLM"/>
    </source>
</evidence>
<proteinExistence type="inferred from homology"/>
<evidence type="ECO:0000313" key="6">
    <source>
        <dbReference type="Proteomes" id="UP000593573"/>
    </source>
</evidence>
<dbReference type="GO" id="GO:0032543">
    <property type="term" value="P:mitochondrial translation"/>
    <property type="evidence" value="ECO:0007669"/>
    <property type="project" value="TreeGrafter"/>
</dbReference>
<organism evidence="5 6">
    <name type="scientific">Gossypium klotzschianum</name>
    <dbReference type="NCBI Taxonomy" id="34286"/>
    <lineage>
        <taxon>Eukaryota</taxon>
        <taxon>Viridiplantae</taxon>
        <taxon>Streptophyta</taxon>
        <taxon>Embryophyta</taxon>
        <taxon>Tracheophyta</taxon>
        <taxon>Spermatophyta</taxon>
        <taxon>Magnoliopsida</taxon>
        <taxon>eudicotyledons</taxon>
        <taxon>Gunneridae</taxon>
        <taxon>Pentapetalae</taxon>
        <taxon>rosids</taxon>
        <taxon>malvids</taxon>
        <taxon>Malvales</taxon>
        <taxon>Malvaceae</taxon>
        <taxon>Malvoideae</taxon>
        <taxon>Gossypium</taxon>
    </lineage>
</organism>
<dbReference type="SUPFAM" id="SSF54686">
    <property type="entry name" value="Ribosomal protein L16p/L10e"/>
    <property type="match status" value="1"/>
</dbReference>
<dbReference type="OrthoDB" id="976711at2759"/>
<comment type="similarity">
    <text evidence="1 4">Belongs to the universal ribosomal protein uL16 family.</text>
</comment>
<dbReference type="PANTHER" id="PTHR12220">
    <property type="entry name" value="50S/60S RIBOSOMAL PROTEIN L16"/>
    <property type="match status" value="1"/>
</dbReference>
<dbReference type="GO" id="GO:0003735">
    <property type="term" value="F:structural constituent of ribosome"/>
    <property type="evidence" value="ECO:0007669"/>
    <property type="project" value="InterPro"/>
</dbReference>
<dbReference type="Pfam" id="PF00252">
    <property type="entry name" value="Ribosomal_L16"/>
    <property type="match status" value="1"/>
</dbReference>
<gene>
    <name evidence="5" type="ORF">Goklo_017667</name>
</gene>
<dbReference type="PRINTS" id="PR00060">
    <property type="entry name" value="RIBOSOMALL16"/>
</dbReference>
<dbReference type="Gene3D" id="3.90.1170.10">
    <property type="entry name" value="Ribosomal protein L10e/L16"/>
    <property type="match status" value="1"/>
</dbReference>